<dbReference type="InterPro" id="IPR016039">
    <property type="entry name" value="Thiolase-like"/>
</dbReference>
<dbReference type="InterPro" id="IPR012328">
    <property type="entry name" value="Chalcone/stilbene_synt_C"/>
</dbReference>
<dbReference type="SUPFAM" id="SSF53901">
    <property type="entry name" value="Thiolase-like"/>
    <property type="match status" value="2"/>
</dbReference>
<evidence type="ECO:0000256" key="1">
    <source>
        <dbReference type="ARBA" id="ARBA00005531"/>
    </source>
</evidence>
<dbReference type="Gene3D" id="3.40.47.10">
    <property type="match status" value="2"/>
</dbReference>
<dbReference type="PIRSF" id="PIRSF000451">
    <property type="entry name" value="PKS_III"/>
    <property type="match status" value="1"/>
</dbReference>
<evidence type="ECO:0000313" key="6">
    <source>
        <dbReference type="EMBL" id="JAC64062.1"/>
    </source>
</evidence>
<keyword evidence="2 3" id="KW-0808">Transferase</keyword>
<organism evidence="6">
    <name type="scientific">Tetraselmis sp. GSL018</name>
    <dbReference type="NCBI Taxonomy" id="582737"/>
    <lineage>
        <taxon>Eukaryota</taxon>
        <taxon>Viridiplantae</taxon>
        <taxon>Chlorophyta</taxon>
        <taxon>core chlorophytes</taxon>
        <taxon>Chlorodendrophyceae</taxon>
        <taxon>Chlorodendrales</taxon>
        <taxon>Chlorodendraceae</taxon>
        <taxon>Tetraselmis</taxon>
    </lineage>
</organism>
<feature type="domain" description="Chalcone/stilbene synthase C-terminal" evidence="5">
    <location>
        <begin position="235"/>
        <end position="380"/>
    </location>
</feature>
<comment type="similarity">
    <text evidence="1 3">Belongs to the thiolase-like superfamily. Chalcone/stilbene synthases family.</text>
</comment>
<dbReference type="GO" id="GO:0030639">
    <property type="term" value="P:polyketide biosynthetic process"/>
    <property type="evidence" value="ECO:0007669"/>
    <property type="project" value="TreeGrafter"/>
</dbReference>
<dbReference type="Pfam" id="PF02797">
    <property type="entry name" value="Chal_sti_synt_C"/>
    <property type="match status" value="1"/>
</dbReference>
<evidence type="ECO:0000256" key="2">
    <source>
        <dbReference type="ARBA" id="ARBA00022679"/>
    </source>
</evidence>
<reference evidence="6" key="1">
    <citation type="submission" date="2014-05" db="EMBL/GenBank/DDBJ databases">
        <title>The transcriptome of the halophilic microalga Tetraselmis sp. GSL018 isolated from the Great Salt Lake, Utah.</title>
        <authorList>
            <person name="Jinkerson R.E."/>
            <person name="D'Adamo S."/>
            <person name="Posewitz M.C."/>
        </authorList>
    </citation>
    <scope>NUCLEOTIDE SEQUENCE</scope>
    <source>
        <strain evidence="6">GSL018</strain>
    </source>
</reference>
<dbReference type="AlphaFoldDB" id="A0A061QTT4"/>
<dbReference type="PANTHER" id="PTHR11877">
    <property type="entry name" value="HYDROXYMETHYLGLUTARYL-COA SYNTHASE"/>
    <property type="match status" value="1"/>
</dbReference>
<evidence type="ECO:0000259" key="5">
    <source>
        <dbReference type="Pfam" id="PF02797"/>
    </source>
</evidence>
<keyword evidence="3" id="KW-0012">Acyltransferase</keyword>
<gene>
    <name evidence="6" type="primary">BCSA</name>
    <name evidence="6" type="ORF">TSPGSL018_19126</name>
</gene>
<sequence>MYPASKLQTVSDENAGRAAILGLGSTFPNMYTQDEVCASLEKHYKFDEDTLPFMRRVFAATKFESVACAATPEELGKRMTRTEYVKYIKSNLREMGARAAREALEAWGGDKSEITHIVWGTMTQSIHAPTMDIDLCKELGLEPSVQRLNIEGMGCLTGYRCLGLGRSLAESSPSARVLVVVSDIRSALMNQMPEYPNRASLVCAALFRDSAGAAVLGQHRGLKTSEKPIYTVMNHQSFLIPDTYEHVSLTETDNSEILLDISKQVPIAVGKHVGEFLRKVAAGFDVDLSKAAYSLHTGGPKVVKTVAAELGLPSDGELACMASWKVMNKYGNLSGSSNLVVLHHQYKMEKEIQAAGGPTGQDVVCLSFGPGLAMEGLLLKRYEVEDKDGKLAPAVVWGNANSSPLTPAAPAVAAAGV</sequence>
<proteinExistence type="inferred from homology"/>
<feature type="domain" description="Chalcone/stilbene synthase N-terminal" evidence="4">
    <location>
        <begin position="14"/>
        <end position="218"/>
    </location>
</feature>
<accession>A0A061QTT4</accession>
<dbReference type="PANTHER" id="PTHR11877:SF46">
    <property type="entry name" value="TYPE III POLYKETIDE SYNTHASE A"/>
    <property type="match status" value="1"/>
</dbReference>
<evidence type="ECO:0000259" key="4">
    <source>
        <dbReference type="Pfam" id="PF00195"/>
    </source>
</evidence>
<dbReference type="InterPro" id="IPR001099">
    <property type="entry name" value="Chalcone/stilbene_synt_N"/>
</dbReference>
<protein>
    <submittedName>
        <fullName evidence="6">Chalcone synthase</fullName>
    </submittedName>
</protein>
<dbReference type="InterPro" id="IPR011141">
    <property type="entry name" value="Polyketide_synthase_type-III"/>
</dbReference>
<dbReference type="Pfam" id="PF00195">
    <property type="entry name" value="Chal_sti_synt_N"/>
    <property type="match status" value="1"/>
</dbReference>
<dbReference type="GO" id="GO:0016747">
    <property type="term" value="F:acyltransferase activity, transferring groups other than amino-acyl groups"/>
    <property type="evidence" value="ECO:0007669"/>
    <property type="project" value="InterPro"/>
</dbReference>
<dbReference type="EMBL" id="GBEZ01022792">
    <property type="protein sequence ID" value="JAC64062.1"/>
    <property type="molecule type" value="Transcribed_RNA"/>
</dbReference>
<evidence type="ECO:0000256" key="3">
    <source>
        <dbReference type="RuleBase" id="RU003633"/>
    </source>
</evidence>
<name>A0A061QTT4_9CHLO</name>